<gene>
    <name evidence="5" type="ORF">JHT90_03570</name>
</gene>
<protein>
    <submittedName>
        <fullName evidence="5">OprD family porin</fullName>
    </submittedName>
</protein>
<name>A0A974NGW2_9GAMM</name>
<dbReference type="Proteomes" id="UP000595278">
    <property type="component" value="Chromosome"/>
</dbReference>
<evidence type="ECO:0000256" key="3">
    <source>
        <dbReference type="ARBA" id="ARBA00022729"/>
    </source>
</evidence>
<dbReference type="PANTHER" id="PTHR34596:SF2">
    <property type="entry name" value="CHITOPORIN"/>
    <property type="match status" value="1"/>
</dbReference>
<dbReference type="EMBL" id="CP067393">
    <property type="protein sequence ID" value="QQP86333.1"/>
    <property type="molecule type" value="Genomic_DNA"/>
</dbReference>
<proteinExistence type="inferred from homology"/>
<evidence type="ECO:0000256" key="1">
    <source>
        <dbReference type="ARBA" id="ARBA00009075"/>
    </source>
</evidence>
<feature type="chain" id="PRO_5037686203" evidence="4">
    <location>
        <begin position="24"/>
        <end position="450"/>
    </location>
</feature>
<dbReference type="AlphaFoldDB" id="A0A974NGW2"/>
<feature type="signal peptide" evidence="4">
    <location>
        <begin position="1"/>
        <end position="23"/>
    </location>
</feature>
<dbReference type="InterPro" id="IPR005318">
    <property type="entry name" value="OM_porin_bac"/>
</dbReference>
<evidence type="ECO:0000256" key="4">
    <source>
        <dbReference type="SAM" id="SignalP"/>
    </source>
</evidence>
<organism evidence="5 6">
    <name type="scientific">Entomomonas asaccharolytica</name>
    <dbReference type="NCBI Taxonomy" id="2785331"/>
    <lineage>
        <taxon>Bacteria</taxon>
        <taxon>Pseudomonadati</taxon>
        <taxon>Pseudomonadota</taxon>
        <taxon>Gammaproteobacteria</taxon>
        <taxon>Pseudomonadales</taxon>
        <taxon>Pseudomonadaceae</taxon>
        <taxon>Entomomonas</taxon>
    </lineage>
</organism>
<evidence type="ECO:0000256" key="2">
    <source>
        <dbReference type="ARBA" id="ARBA00022448"/>
    </source>
</evidence>
<dbReference type="KEGG" id="eaz:JHT90_03570"/>
<keyword evidence="2" id="KW-0813">Transport</keyword>
<dbReference type="GO" id="GO:0016020">
    <property type="term" value="C:membrane"/>
    <property type="evidence" value="ECO:0007669"/>
    <property type="project" value="InterPro"/>
</dbReference>
<dbReference type="Pfam" id="PF03573">
    <property type="entry name" value="OprD"/>
    <property type="match status" value="1"/>
</dbReference>
<dbReference type="InterPro" id="IPR023614">
    <property type="entry name" value="Porin_dom_sf"/>
</dbReference>
<keyword evidence="3 4" id="KW-0732">Signal</keyword>
<evidence type="ECO:0000313" key="6">
    <source>
        <dbReference type="Proteomes" id="UP000595278"/>
    </source>
</evidence>
<dbReference type="PANTHER" id="PTHR34596">
    <property type="entry name" value="CHITOPORIN"/>
    <property type="match status" value="1"/>
</dbReference>
<keyword evidence="6" id="KW-1185">Reference proteome</keyword>
<comment type="similarity">
    <text evidence="1">Belongs to the outer membrane porin (Opr) (TC 1.B.25) family.</text>
</comment>
<dbReference type="Gene3D" id="2.40.160.10">
    <property type="entry name" value="Porin"/>
    <property type="match status" value="1"/>
</dbReference>
<accession>A0A974NGW2</accession>
<dbReference type="RefSeq" id="WP_201094192.1">
    <property type="nucleotide sequence ID" value="NZ_CP067393.1"/>
</dbReference>
<evidence type="ECO:0000313" key="5">
    <source>
        <dbReference type="EMBL" id="QQP86333.1"/>
    </source>
</evidence>
<dbReference type="GO" id="GO:0015288">
    <property type="term" value="F:porin activity"/>
    <property type="evidence" value="ECO:0007669"/>
    <property type="project" value="TreeGrafter"/>
</dbReference>
<sequence length="450" mass="49609">MKKLLILTTACTTTFYFPLNAMAEEHGFLEDSTLTITAKNYYYDNNNRDNYAGQSREWGQGFILDYKSGFTQGTVGVGIDALAMFGFRLDSGGRAGKANIDRTPGTMFPLKRNGKAENSFGSFGVAPKIRISKTEAKYGTFIPNMPVAVGNNGRLLPQTFDGGMITSNELKDFTFVGGKLEHVKGRASTDNQPMSVDGASTGIASNKFYFGGVDYRVTKDLKLQYYYGNLKEFYKQHFLGLNYGLALPVGSLTTDVRYFYSDSDGKNASTSGRGQGYRIKGYNNNGEVDNQTWSVALTYAVKGHALTGGYQSLSGDSNFPFLNQGTAWSGAGGSTAYLWTDSQIGKFLSAGQRTWFGQYSFNFADIGVPGLTASIKYLKGSHVYDTRAGANYGKKEREWERDFKVAYKIQSGPLKDLELAWMNATFRSGASNDLDENRVIATYTFVFDKF</sequence>
<reference evidence="5 6" key="1">
    <citation type="submission" date="2021-01" db="EMBL/GenBank/DDBJ databases">
        <title>Entomomonas sp. F2A isolated from a house cricket (Acheta domesticus).</title>
        <authorList>
            <person name="Spergser J."/>
            <person name="Busse H.-J."/>
        </authorList>
    </citation>
    <scope>NUCLEOTIDE SEQUENCE [LARGE SCALE GENOMIC DNA]</scope>
    <source>
        <strain evidence="5 6">F2A</strain>
    </source>
</reference>